<dbReference type="GO" id="GO:0005829">
    <property type="term" value="C:cytosol"/>
    <property type="evidence" value="ECO:0007669"/>
    <property type="project" value="TreeGrafter"/>
</dbReference>
<dbReference type="KEGG" id="pter:C2L65_44985"/>
<dbReference type="Gene3D" id="3.20.20.140">
    <property type="entry name" value="Metal-dependent hydrolases"/>
    <property type="match status" value="1"/>
</dbReference>
<keyword evidence="1" id="KW-0456">Lyase</keyword>
<dbReference type="GO" id="GO:0019748">
    <property type="term" value="P:secondary metabolic process"/>
    <property type="evidence" value="ECO:0007669"/>
    <property type="project" value="TreeGrafter"/>
</dbReference>
<dbReference type="GO" id="GO:0016787">
    <property type="term" value="F:hydrolase activity"/>
    <property type="evidence" value="ECO:0007669"/>
    <property type="project" value="InterPro"/>
</dbReference>
<protein>
    <recommendedName>
        <fullName evidence="2">Amidohydrolase-related domain-containing protein</fullName>
    </recommendedName>
</protein>
<reference evidence="3 4" key="1">
    <citation type="submission" date="2018-01" db="EMBL/GenBank/DDBJ databases">
        <title>Species boundaries and ecological features among Paraburkholderia terrae DSMZ17804T, P. hospita DSMZ17164T and P. caribensis DSMZ13236T.</title>
        <authorList>
            <person name="Pratama A.A."/>
        </authorList>
    </citation>
    <scope>NUCLEOTIDE SEQUENCE [LARGE SCALE GENOMIC DNA]</scope>
    <source>
        <strain evidence="3 4">DSM 17804</strain>
    </source>
</reference>
<dbReference type="Proteomes" id="UP000243502">
    <property type="component" value="Chromosome 4"/>
</dbReference>
<accession>A0A2I8F4D6</accession>
<gene>
    <name evidence="3" type="ORF">C2L65_44985</name>
</gene>
<evidence type="ECO:0000313" key="3">
    <source>
        <dbReference type="EMBL" id="AUT66737.1"/>
    </source>
</evidence>
<dbReference type="GO" id="GO:0016831">
    <property type="term" value="F:carboxy-lyase activity"/>
    <property type="evidence" value="ECO:0007669"/>
    <property type="project" value="InterPro"/>
</dbReference>
<evidence type="ECO:0000256" key="1">
    <source>
        <dbReference type="ARBA" id="ARBA00023239"/>
    </source>
</evidence>
<dbReference type="Pfam" id="PF04909">
    <property type="entry name" value="Amidohydro_2"/>
    <property type="match status" value="1"/>
</dbReference>
<dbReference type="AlphaFoldDB" id="A0A2I8F4D6"/>
<dbReference type="SUPFAM" id="SSF51556">
    <property type="entry name" value="Metallo-dependent hydrolases"/>
    <property type="match status" value="1"/>
</dbReference>
<dbReference type="EMBL" id="CP026114">
    <property type="protein sequence ID" value="AUT66737.1"/>
    <property type="molecule type" value="Genomic_DNA"/>
</dbReference>
<sequence>MPPKAVYESYYQGLPGRAGALLASGIFGWHSETAIHVLRVVLAGVFDELPGLTVIVGYMGEMLPFMLGRMDDVLMSRGLDPISETIVDKGYITTSGIFHISPFLNALTVFGADRILFSVDHPHSANAPARKFLDALPLSPADKVKIAHGNADRILKLNVQT</sequence>
<evidence type="ECO:0000313" key="4">
    <source>
        <dbReference type="Proteomes" id="UP000243502"/>
    </source>
</evidence>
<dbReference type="InterPro" id="IPR032465">
    <property type="entry name" value="ACMSD"/>
</dbReference>
<dbReference type="InterPro" id="IPR006680">
    <property type="entry name" value="Amidohydro-rel"/>
</dbReference>
<proteinExistence type="predicted"/>
<name>A0A2I8F4D6_9BURK</name>
<feature type="domain" description="Amidohydrolase-related" evidence="2">
    <location>
        <begin position="24"/>
        <end position="157"/>
    </location>
</feature>
<dbReference type="PANTHER" id="PTHR21240">
    <property type="entry name" value="2-AMINO-3-CARBOXYLMUCONATE-6-SEMIALDEHYDE DECARBOXYLASE"/>
    <property type="match status" value="1"/>
</dbReference>
<organism evidence="3 4">
    <name type="scientific">Paraburkholderia terrae</name>
    <dbReference type="NCBI Taxonomy" id="311230"/>
    <lineage>
        <taxon>Bacteria</taxon>
        <taxon>Pseudomonadati</taxon>
        <taxon>Pseudomonadota</taxon>
        <taxon>Betaproteobacteria</taxon>
        <taxon>Burkholderiales</taxon>
        <taxon>Burkholderiaceae</taxon>
        <taxon>Paraburkholderia</taxon>
    </lineage>
</organism>
<dbReference type="InterPro" id="IPR032466">
    <property type="entry name" value="Metal_Hydrolase"/>
</dbReference>
<dbReference type="PANTHER" id="PTHR21240:SF30">
    <property type="entry name" value="AMIDOHYDROLASE-RELATED DOMAIN-CONTAINING PROTEIN-RELATED"/>
    <property type="match status" value="1"/>
</dbReference>
<evidence type="ECO:0000259" key="2">
    <source>
        <dbReference type="Pfam" id="PF04909"/>
    </source>
</evidence>